<proteinExistence type="predicted"/>
<accession>A0AAV1QQW9</accession>
<reference evidence="3 4" key="1">
    <citation type="submission" date="2024-01" db="EMBL/GenBank/DDBJ databases">
        <authorList>
            <person name="Waweru B."/>
        </authorList>
    </citation>
    <scope>NUCLEOTIDE SEQUENCE [LARGE SCALE GENOMIC DNA]</scope>
</reference>
<protein>
    <submittedName>
        <fullName evidence="3">Uncharacterized protein</fullName>
    </submittedName>
</protein>
<organism evidence="3 4">
    <name type="scientific">Dovyalis caffra</name>
    <dbReference type="NCBI Taxonomy" id="77055"/>
    <lineage>
        <taxon>Eukaryota</taxon>
        <taxon>Viridiplantae</taxon>
        <taxon>Streptophyta</taxon>
        <taxon>Embryophyta</taxon>
        <taxon>Tracheophyta</taxon>
        <taxon>Spermatophyta</taxon>
        <taxon>Magnoliopsida</taxon>
        <taxon>eudicotyledons</taxon>
        <taxon>Gunneridae</taxon>
        <taxon>Pentapetalae</taxon>
        <taxon>rosids</taxon>
        <taxon>fabids</taxon>
        <taxon>Malpighiales</taxon>
        <taxon>Salicaceae</taxon>
        <taxon>Flacourtieae</taxon>
        <taxon>Dovyalis</taxon>
    </lineage>
</organism>
<dbReference type="Proteomes" id="UP001314170">
    <property type="component" value="Unassembled WGS sequence"/>
</dbReference>
<evidence type="ECO:0000256" key="1">
    <source>
        <dbReference type="SAM" id="Coils"/>
    </source>
</evidence>
<dbReference type="AlphaFoldDB" id="A0AAV1QQW9"/>
<feature type="coiled-coil region" evidence="1">
    <location>
        <begin position="353"/>
        <end position="380"/>
    </location>
</feature>
<evidence type="ECO:0000313" key="3">
    <source>
        <dbReference type="EMBL" id="CAK7323393.1"/>
    </source>
</evidence>
<evidence type="ECO:0000256" key="2">
    <source>
        <dbReference type="SAM" id="MobiDB-lite"/>
    </source>
</evidence>
<feature type="compositionally biased region" description="Polar residues" evidence="2">
    <location>
        <begin position="239"/>
        <end position="256"/>
    </location>
</feature>
<name>A0AAV1QQW9_9ROSI</name>
<gene>
    <name evidence="3" type="ORF">DCAF_LOCUS1019</name>
</gene>
<feature type="region of interest" description="Disordered" evidence="2">
    <location>
        <begin position="239"/>
        <end position="276"/>
    </location>
</feature>
<comment type="caution">
    <text evidence="3">The sequence shown here is derived from an EMBL/GenBank/DDBJ whole genome shotgun (WGS) entry which is preliminary data.</text>
</comment>
<keyword evidence="1" id="KW-0175">Coiled coil</keyword>
<keyword evidence="4" id="KW-1185">Reference proteome</keyword>
<evidence type="ECO:0000313" key="4">
    <source>
        <dbReference type="Proteomes" id="UP001314170"/>
    </source>
</evidence>
<dbReference type="EMBL" id="CAWUPB010000079">
    <property type="protein sequence ID" value="CAK7323393.1"/>
    <property type="molecule type" value="Genomic_DNA"/>
</dbReference>
<sequence length="400" mass="44317">MYSSSPVTYNMGCISSKLVSRSLSFQEELNKSMKRSANGISALEEAAISGNINDQFLALVCTANTVACQYRSGSFSDKSNKPVVEPDITLTKTKWEFNSSLEQEGLEARLLLPQIPSIDLTKRSRSCHLFSTNEVSRPSVESFHGLEENKRNQKGVGRAKSFHTIEEFDALIEKLKLSTEQQIGYDGKGDGSGTKVQLNHFQSSYHASDHTRDGNDMQEIHSHMKDRTPPEANSIIEENSTLSTSDQVSRKQITIPSRSNTTTESETVEESPQRHMLNEGARRKSFAKRLESLEIPQAIELPAVASLREWLRAGGQVYSPGAYITPKFGSYSLPICGTPNECNEEAIFSPDLVAASEESMERLEAEAESILKQIVQNLEQESTVDKQAKDDFLSHSNSPG</sequence>